<keyword evidence="2" id="KW-1185">Reference proteome</keyword>
<sequence length="180" mass="20361">MKGGCLFLLIGCTFLIYTIGFYQIPKGIAESKQVVELKRFPIDSLEGIITRSGVQIDKEISSDGNGSLRIIAQKPTVIRLFEVRGIEVENARLIYQAKVRTEGVKGQVYLEMWCHFPDMGEFFSRGLQTPLTGTTEWTTEETPFFLRKGERPDYVKLNLVINGTGTAWIDDIRLLKGPLR</sequence>
<evidence type="ECO:0000313" key="2">
    <source>
        <dbReference type="Proteomes" id="UP000070560"/>
    </source>
</evidence>
<gene>
    <name evidence="1" type="ORF">HS1_002058</name>
</gene>
<dbReference type="AlphaFoldDB" id="A0A7U4THH3"/>
<reference evidence="1 2" key="1">
    <citation type="submission" date="2015-10" db="EMBL/GenBank/DDBJ databases">
        <title>Candidatus Desulfofervidus auxilii, a hydrogenotrophic sulfate-reducing bacterium involved in the thermophilic anaerobic oxidation of methane.</title>
        <authorList>
            <person name="Krukenberg V."/>
            <person name="Richter M."/>
            <person name="Wegener G."/>
        </authorList>
    </citation>
    <scope>NUCLEOTIDE SEQUENCE [LARGE SCALE GENOMIC DNA]</scope>
    <source>
        <strain evidence="1 2">HS1</strain>
    </source>
</reference>
<dbReference type="Proteomes" id="UP000070560">
    <property type="component" value="Chromosome"/>
</dbReference>
<dbReference type="OrthoDB" id="8365150at2"/>
<dbReference type="RefSeq" id="WP_066064981.1">
    <property type="nucleotide sequence ID" value="NZ_CP013015.1"/>
</dbReference>
<evidence type="ECO:0000313" key="1">
    <source>
        <dbReference type="EMBL" id="AMM41849.1"/>
    </source>
</evidence>
<accession>A0A7U4THH3</accession>
<dbReference type="KEGG" id="daw:HS1_002058"/>
<proteinExistence type="predicted"/>
<protein>
    <recommendedName>
        <fullName evidence="3">CBM-cenC domain-containing protein</fullName>
    </recommendedName>
</protein>
<dbReference type="Gene3D" id="2.60.120.260">
    <property type="entry name" value="Galactose-binding domain-like"/>
    <property type="match status" value="1"/>
</dbReference>
<organism evidence="1 2">
    <name type="scientific">Desulfofervidus auxilii</name>
    <dbReference type="NCBI Taxonomy" id="1621989"/>
    <lineage>
        <taxon>Bacteria</taxon>
        <taxon>Pseudomonadati</taxon>
        <taxon>Thermodesulfobacteriota</taxon>
        <taxon>Candidatus Desulfofervidia</taxon>
        <taxon>Candidatus Desulfofervidales</taxon>
        <taxon>Candidatus Desulfofervidaceae</taxon>
        <taxon>Candidatus Desulfofervidus</taxon>
    </lineage>
</organism>
<evidence type="ECO:0008006" key="3">
    <source>
        <dbReference type="Google" id="ProtNLM"/>
    </source>
</evidence>
<name>A0A7U4THH3_DESA2</name>
<dbReference type="EMBL" id="CP013015">
    <property type="protein sequence ID" value="AMM41849.1"/>
    <property type="molecule type" value="Genomic_DNA"/>
</dbReference>